<keyword evidence="2" id="KW-1185">Reference proteome</keyword>
<accession>A0A2P8DG77</accession>
<comment type="caution">
    <text evidence="1">The sequence shown here is derived from an EMBL/GenBank/DDBJ whole genome shotgun (WGS) entry which is preliminary data.</text>
</comment>
<evidence type="ECO:0000313" key="1">
    <source>
        <dbReference type="EMBL" id="PSK96225.1"/>
    </source>
</evidence>
<evidence type="ECO:0000313" key="2">
    <source>
        <dbReference type="Proteomes" id="UP000240542"/>
    </source>
</evidence>
<protein>
    <submittedName>
        <fullName evidence="1">Uncharacterized protein</fullName>
    </submittedName>
</protein>
<name>A0A2P8DG77_9ACTN</name>
<reference evidence="1 2" key="1">
    <citation type="submission" date="2018-03" db="EMBL/GenBank/DDBJ databases">
        <title>Genomic Encyclopedia of Archaeal and Bacterial Type Strains, Phase II (KMG-II): from individual species to whole genera.</title>
        <authorList>
            <person name="Goeker M."/>
        </authorList>
    </citation>
    <scope>NUCLEOTIDE SEQUENCE [LARGE SCALE GENOMIC DNA]</scope>
    <source>
        <strain evidence="1 2">DSM 45312</strain>
    </source>
</reference>
<dbReference type="Proteomes" id="UP000240542">
    <property type="component" value="Unassembled WGS sequence"/>
</dbReference>
<proteinExistence type="predicted"/>
<gene>
    <name evidence="1" type="ORF">CLV63_112107</name>
</gene>
<dbReference type="EMBL" id="PYGA01000012">
    <property type="protein sequence ID" value="PSK96225.1"/>
    <property type="molecule type" value="Genomic_DNA"/>
</dbReference>
<organism evidence="1 2">
    <name type="scientific">Murinocardiopsis flavida</name>
    <dbReference type="NCBI Taxonomy" id="645275"/>
    <lineage>
        <taxon>Bacteria</taxon>
        <taxon>Bacillati</taxon>
        <taxon>Actinomycetota</taxon>
        <taxon>Actinomycetes</taxon>
        <taxon>Streptosporangiales</taxon>
        <taxon>Nocardiopsidaceae</taxon>
        <taxon>Murinocardiopsis</taxon>
    </lineage>
</organism>
<sequence length="150" mass="16069">MRVLLCDEPGCGAELAAPASRMAEKAHAAGWQHRLLLGAWAGEDDGWEERTDRCPDHPAVPYEAGRWRVRGAAAEQAVLEQGLRALRDAWPDAAALSVIEPGTQPPGDAWWRTEVEVGTRARAEDAARILTEAGVAGVSASPVRQASSPR</sequence>
<dbReference type="AlphaFoldDB" id="A0A2P8DG77"/>